<proteinExistence type="predicted"/>
<dbReference type="GO" id="GO:0036158">
    <property type="term" value="P:outer dynein arm assembly"/>
    <property type="evidence" value="ECO:0007669"/>
    <property type="project" value="TreeGrafter"/>
</dbReference>
<accession>A0A6P7T840</accession>
<dbReference type="PROSITE" id="PS51450">
    <property type="entry name" value="LRR"/>
    <property type="match status" value="3"/>
</dbReference>
<dbReference type="GO" id="GO:0005737">
    <property type="term" value="C:cytoplasm"/>
    <property type="evidence" value="ECO:0007669"/>
    <property type="project" value="TreeGrafter"/>
</dbReference>
<gene>
    <name evidence="4" type="primary">LOC115220545</name>
</gene>
<evidence type="ECO:0000256" key="1">
    <source>
        <dbReference type="ARBA" id="ARBA00022614"/>
    </source>
</evidence>
<dbReference type="SUPFAM" id="SSF52058">
    <property type="entry name" value="L domain-like"/>
    <property type="match status" value="1"/>
</dbReference>
<dbReference type="RefSeq" id="XP_029646550.1">
    <property type="nucleotide sequence ID" value="XM_029790690.2"/>
</dbReference>
<dbReference type="Pfam" id="PF12799">
    <property type="entry name" value="LRR_4"/>
    <property type="match status" value="1"/>
</dbReference>
<keyword evidence="1" id="KW-0433">Leucine-rich repeat</keyword>
<dbReference type="PRINTS" id="PR00019">
    <property type="entry name" value="LEURICHRPT"/>
</dbReference>
<evidence type="ECO:0000313" key="3">
    <source>
        <dbReference type="Proteomes" id="UP000515154"/>
    </source>
</evidence>
<dbReference type="PANTHER" id="PTHR18849:SF8">
    <property type="entry name" value="LEUCINE-RICH REPEAT-CONTAINING PROTEIN 61"/>
    <property type="match status" value="1"/>
</dbReference>
<evidence type="ECO:0000256" key="2">
    <source>
        <dbReference type="ARBA" id="ARBA00022737"/>
    </source>
</evidence>
<keyword evidence="3" id="KW-1185">Reference proteome</keyword>
<dbReference type="InterPro" id="IPR025875">
    <property type="entry name" value="Leu-rich_rpt_4"/>
</dbReference>
<evidence type="ECO:0000313" key="4">
    <source>
        <dbReference type="RefSeq" id="XP_029646550.1"/>
    </source>
</evidence>
<dbReference type="InterPro" id="IPR032675">
    <property type="entry name" value="LRR_dom_sf"/>
</dbReference>
<name>A0A6P7T840_9MOLL</name>
<sequence length="247" mass="27339">MNQKASGSKVTSGMLRGISGDFDLESIMILNLDGLHINEVGSLEECTGLEHLILSNNDLSNLIPVSSLTNLNSLNLSNNNISSLEGLQTLENLETLNLSGNFIENTNSLYCLTGLPKLKHLLLQCSAQKRVNPVCQEDLYQDKILNMFQNLESLDGNILYGACKELNQLVDELDSIVIDNPPEQIKNLNISEIKENLKDFEVHPSSVDFEKAETEEAENHLKVLLGSCQDLIDGTKQNIKPLFTTII</sequence>
<organism evidence="3 4">
    <name type="scientific">Octopus sinensis</name>
    <name type="common">East Asian common octopus</name>
    <dbReference type="NCBI Taxonomy" id="2607531"/>
    <lineage>
        <taxon>Eukaryota</taxon>
        <taxon>Metazoa</taxon>
        <taxon>Spiralia</taxon>
        <taxon>Lophotrochozoa</taxon>
        <taxon>Mollusca</taxon>
        <taxon>Cephalopoda</taxon>
        <taxon>Coleoidea</taxon>
        <taxon>Octopodiformes</taxon>
        <taxon>Octopoda</taxon>
        <taxon>Incirrata</taxon>
        <taxon>Octopodidae</taxon>
        <taxon>Octopus</taxon>
    </lineage>
</organism>
<protein>
    <submittedName>
        <fullName evidence="4">Leucine-rich repeat-containing protein 61 isoform X1</fullName>
    </submittedName>
</protein>
<dbReference type="InterPro" id="IPR001611">
    <property type="entry name" value="Leu-rich_rpt"/>
</dbReference>
<dbReference type="Gene3D" id="3.80.10.10">
    <property type="entry name" value="Ribonuclease Inhibitor"/>
    <property type="match status" value="1"/>
</dbReference>
<dbReference type="KEGG" id="osn:115220545"/>
<dbReference type="AlphaFoldDB" id="A0A6P7T840"/>
<keyword evidence="2" id="KW-0677">Repeat</keyword>
<reference evidence="4" key="1">
    <citation type="submission" date="2025-08" db="UniProtKB">
        <authorList>
            <consortium name="RefSeq"/>
        </authorList>
    </citation>
    <scope>IDENTIFICATION</scope>
</reference>
<dbReference type="PANTHER" id="PTHR18849">
    <property type="entry name" value="LEUCINE RICH REPEAT PROTEIN"/>
    <property type="match status" value="1"/>
</dbReference>
<dbReference type="Proteomes" id="UP000515154">
    <property type="component" value="Linkage group LG16"/>
</dbReference>